<keyword evidence="2" id="KW-1185">Reference proteome</keyword>
<dbReference type="RefSeq" id="WP_255904927.1">
    <property type="nucleotide sequence ID" value="NZ_CP050472.1"/>
</dbReference>
<dbReference type="Proteomes" id="UP001059912">
    <property type="component" value="Plasmid unnamed1"/>
</dbReference>
<protein>
    <submittedName>
        <fullName evidence="1">Uncharacterized protein</fullName>
    </submittedName>
</protein>
<reference evidence="1" key="1">
    <citation type="submission" date="2020-03" db="EMBL/GenBank/DDBJ databases">
        <title>Five strains of Vibrio campbellii isolated from Mariana Trench.</title>
        <authorList>
            <person name="Liang J."/>
            <person name="Zhang X.-H."/>
        </authorList>
    </citation>
    <scope>NUCLEOTIDE SEQUENCE</scope>
    <source>
        <strain evidence="1">LJC013</strain>
        <plasmid evidence="1">unnamed1</plasmid>
    </source>
</reference>
<sequence>MAQDKETRKKAIAEARSAHHNTQLENNLKRLDTYVQEDTKTGLQEIKKMSAGVRNEGQAVDLAVKLALEVLRNK</sequence>
<dbReference type="EMBL" id="CP050472">
    <property type="protein sequence ID" value="UTZ34950.1"/>
    <property type="molecule type" value="Genomic_DNA"/>
</dbReference>
<accession>A0ABY5IMW2</accession>
<evidence type="ECO:0000313" key="1">
    <source>
        <dbReference type="EMBL" id="UTZ34950.1"/>
    </source>
</evidence>
<gene>
    <name evidence="1" type="ORF">HB762_27185</name>
</gene>
<organism evidence="1 2">
    <name type="scientific">Vibrio campbellii</name>
    <dbReference type="NCBI Taxonomy" id="680"/>
    <lineage>
        <taxon>Bacteria</taxon>
        <taxon>Pseudomonadati</taxon>
        <taxon>Pseudomonadota</taxon>
        <taxon>Gammaproteobacteria</taxon>
        <taxon>Vibrionales</taxon>
        <taxon>Vibrionaceae</taxon>
        <taxon>Vibrio</taxon>
    </lineage>
</organism>
<evidence type="ECO:0000313" key="2">
    <source>
        <dbReference type="Proteomes" id="UP001059912"/>
    </source>
</evidence>
<name>A0ABY5IMW2_9VIBR</name>
<proteinExistence type="predicted"/>
<keyword evidence="1" id="KW-0614">Plasmid</keyword>
<geneLocation type="plasmid" evidence="1 2">
    <name>unnamed1</name>
</geneLocation>